<accession>A0A0B7MDR8</accession>
<dbReference type="Proteomes" id="UP000046155">
    <property type="component" value="Unassembled WGS sequence"/>
</dbReference>
<name>A0A0B7MDR8_9FIRM</name>
<keyword evidence="2" id="KW-1185">Reference proteome</keyword>
<sequence>MPQQEYIKHLYEKEELSINEISNKVGVNWRTAAKYAKRSDWNPVQTTRKRRRPVLEPFTDTIDVWLLEDRLLARKDRRTAKAIWELLKKDHDFTGSERTVRAYVAERKKALKYEQQEKYIELEHPIGEAQVDFGTVRTIWDGEFKEFRSLTTAFPWSNAGLGVPVPSENSLCFLYALP</sequence>
<dbReference type="OrthoDB" id="3193769at2"/>
<dbReference type="AlphaFoldDB" id="A0A0B7MDR8"/>
<dbReference type="EMBL" id="CDRZ01000163">
    <property type="protein sequence ID" value="CEO88714.1"/>
    <property type="molecule type" value="Genomic_DNA"/>
</dbReference>
<evidence type="ECO:0000313" key="2">
    <source>
        <dbReference type="Proteomes" id="UP000046155"/>
    </source>
</evidence>
<evidence type="ECO:0000313" key="1">
    <source>
        <dbReference type="EMBL" id="CEO88714.1"/>
    </source>
</evidence>
<reference evidence="2" key="1">
    <citation type="submission" date="2015-01" db="EMBL/GenBank/DDBJ databases">
        <authorList>
            <person name="Manzoor Shahid"/>
            <person name="Zubair Saima"/>
        </authorList>
    </citation>
    <scope>NUCLEOTIDE SEQUENCE [LARGE SCALE GENOMIC DNA]</scope>
    <source>
        <strain evidence="2">Sp3</strain>
    </source>
</reference>
<proteinExistence type="predicted"/>
<gene>
    <name evidence="1" type="ORF">SSCH_2450001</name>
</gene>
<dbReference type="RefSeq" id="WP_084710993.1">
    <property type="nucleotide sequence ID" value="NZ_CDRZ01000163.1"/>
</dbReference>
<organism evidence="1 2">
    <name type="scientific">Syntrophaceticus schinkii</name>
    <dbReference type="NCBI Taxonomy" id="499207"/>
    <lineage>
        <taxon>Bacteria</taxon>
        <taxon>Bacillati</taxon>
        <taxon>Bacillota</taxon>
        <taxon>Clostridia</taxon>
        <taxon>Thermoanaerobacterales</taxon>
        <taxon>Thermoanaerobacterales Family III. Incertae Sedis</taxon>
        <taxon>Syntrophaceticus</taxon>
    </lineage>
</organism>
<protein>
    <submittedName>
        <fullName evidence="1">Integrase catalytic region</fullName>
    </submittedName>
</protein>